<gene>
    <name evidence="1" type="ORF">O0S08_00645</name>
</gene>
<accession>A0ABY7H610</accession>
<evidence type="ECO:0000313" key="1">
    <source>
        <dbReference type="EMBL" id="WAS94642.1"/>
    </source>
</evidence>
<dbReference type="RefSeq" id="WP_269036976.1">
    <property type="nucleotide sequence ID" value="NZ_CP114040.1"/>
</dbReference>
<name>A0ABY7H610_9BACT</name>
<reference evidence="1" key="1">
    <citation type="submission" date="2022-11" db="EMBL/GenBank/DDBJ databases">
        <title>Minimal conservation of predation-associated metabolite biosynthetic gene clusters underscores biosynthetic potential of Myxococcota including descriptions for ten novel species: Archangium lansinium sp. nov., Myxococcus landrumus sp. nov., Nannocystis bai.</title>
        <authorList>
            <person name="Ahearne A."/>
            <person name="Stevens C."/>
            <person name="Dowd S."/>
        </authorList>
    </citation>
    <scope>NUCLEOTIDE SEQUENCE</scope>
    <source>
        <strain evidence="1">Fl3</strain>
    </source>
</reference>
<dbReference type="Proteomes" id="UP001164459">
    <property type="component" value="Chromosome"/>
</dbReference>
<keyword evidence="2" id="KW-1185">Reference proteome</keyword>
<dbReference type="EMBL" id="CP114040">
    <property type="protein sequence ID" value="WAS94642.1"/>
    <property type="molecule type" value="Genomic_DNA"/>
</dbReference>
<sequence>MTPYVPMAPNITVCGQTTSVFIDVLKSFTVLQKAMLDALGVEKLDPQAWYPQERILRAYQKVDFVLGGRGLERFGRQVPALVAFPPGIDDAHTVLAMLDATYHLNHARDGVVMFDLATGEMTEGIGHYSYERVGEREALMSCDNAYPCRFDMGLIAGFAERFVTGVQIDHEPGECRARGGERCFYRIGWVG</sequence>
<protein>
    <recommendedName>
        <fullName evidence="3">4-vinyl reductase 4VR domain-containing protein</fullName>
    </recommendedName>
</protein>
<evidence type="ECO:0000313" key="2">
    <source>
        <dbReference type="Proteomes" id="UP001164459"/>
    </source>
</evidence>
<organism evidence="1 2">
    <name type="scientific">Nannocystis punicea</name>
    <dbReference type="NCBI Taxonomy" id="2995304"/>
    <lineage>
        <taxon>Bacteria</taxon>
        <taxon>Pseudomonadati</taxon>
        <taxon>Myxococcota</taxon>
        <taxon>Polyangia</taxon>
        <taxon>Nannocystales</taxon>
        <taxon>Nannocystaceae</taxon>
        <taxon>Nannocystis</taxon>
    </lineage>
</organism>
<proteinExistence type="predicted"/>
<evidence type="ECO:0008006" key="3">
    <source>
        <dbReference type="Google" id="ProtNLM"/>
    </source>
</evidence>